<proteinExistence type="predicted"/>
<gene>
    <name evidence="2" type="ORF">FXB38_23900</name>
</gene>
<keyword evidence="3" id="KW-1185">Reference proteome</keyword>
<dbReference type="AlphaFoldDB" id="A0A5S4WH48"/>
<protein>
    <submittedName>
        <fullName evidence="2">Uncharacterized protein</fullName>
    </submittedName>
</protein>
<sequence>MQVPYGEGVATHIGPEPCADVRKGDGEASAGLYRPAIEPRKTYHPGYRHSSGSMKVALRTPGRRPQISKGGNRRSWHVGGAAWAMGICAPPPAAVAYRASGLVPWR</sequence>
<dbReference type="EMBL" id="VSSR01000040">
    <property type="protein sequence ID" value="TYL80873.1"/>
    <property type="molecule type" value="Genomic_DNA"/>
</dbReference>
<organism evidence="2 3">
    <name type="scientific">Bradyrhizobium cytisi</name>
    <dbReference type="NCBI Taxonomy" id="515489"/>
    <lineage>
        <taxon>Bacteria</taxon>
        <taxon>Pseudomonadati</taxon>
        <taxon>Pseudomonadota</taxon>
        <taxon>Alphaproteobacteria</taxon>
        <taxon>Hyphomicrobiales</taxon>
        <taxon>Nitrobacteraceae</taxon>
        <taxon>Bradyrhizobium</taxon>
    </lineage>
</organism>
<reference evidence="2 3" key="1">
    <citation type="submission" date="2019-08" db="EMBL/GenBank/DDBJ databases">
        <title>Bradyrhizobium hipponensis sp. nov., a rhizobium isolated from a Lupinus angustifolius root nodule in Tunisia.</title>
        <authorList>
            <person name="Off K."/>
            <person name="Rejili M."/>
            <person name="Mars M."/>
            <person name="Brachmann A."/>
            <person name="Marin M."/>
        </authorList>
    </citation>
    <scope>NUCLEOTIDE SEQUENCE [LARGE SCALE GENOMIC DNA]</scope>
    <source>
        <strain evidence="2 3">CTAW11</strain>
    </source>
</reference>
<name>A0A5S4WH48_9BRAD</name>
<comment type="caution">
    <text evidence="2">The sequence shown here is derived from an EMBL/GenBank/DDBJ whole genome shotgun (WGS) entry which is preliminary data.</text>
</comment>
<feature type="region of interest" description="Disordered" evidence="1">
    <location>
        <begin position="1"/>
        <end position="74"/>
    </location>
</feature>
<evidence type="ECO:0000256" key="1">
    <source>
        <dbReference type="SAM" id="MobiDB-lite"/>
    </source>
</evidence>
<evidence type="ECO:0000313" key="3">
    <source>
        <dbReference type="Proteomes" id="UP000324853"/>
    </source>
</evidence>
<evidence type="ECO:0000313" key="2">
    <source>
        <dbReference type="EMBL" id="TYL80873.1"/>
    </source>
</evidence>
<dbReference type="Proteomes" id="UP000324853">
    <property type="component" value="Unassembled WGS sequence"/>
</dbReference>
<accession>A0A5S4WH48</accession>